<dbReference type="FunFam" id="1.10.220.10:FF:000007">
    <property type="entry name" value="Annexin"/>
    <property type="match status" value="1"/>
</dbReference>
<evidence type="ECO:0000256" key="6">
    <source>
        <dbReference type="RuleBase" id="RU003540"/>
    </source>
</evidence>
<dbReference type="Pfam" id="PF00191">
    <property type="entry name" value="Annexin"/>
    <property type="match status" value="4"/>
</dbReference>
<comment type="domain">
    <text evidence="6">A pair of annexin repeats may form one binding site for calcium and phospholipid.</text>
</comment>
<dbReference type="GO" id="GO:0005544">
    <property type="term" value="F:calcium-dependent phospholipid binding"/>
    <property type="evidence" value="ECO:0007669"/>
    <property type="project" value="UniProtKB-KW"/>
</dbReference>
<dbReference type="GO" id="GO:0007165">
    <property type="term" value="P:signal transduction"/>
    <property type="evidence" value="ECO:0007669"/>
    <property type="project" value="TreeGrafter"/>
</dbReference>
<dbReference type="Gene3D" id="1.10.220.10">
    <property type="entry name" value="Annexin"/>
    <property type="match status" value="4"/>
</dbReference>
<dbReference type="PRINTS" id="PR00196">
    <property type="entry name" value="ANNEXIN"/>
</dbReference>
<evidence type="ECO:0000256" key="2">
    <source>
        <dbReference type="ARBA" id="ARBA00022737"/>
    </source>
</evidence>
<evidence type="ECO:0000256" key="3">
    <source>
        <dbReference type="ARBA" id="ARBA00022837"/>
    </source>
</evidence>
<dbReference type="PANTHER" id="PTHR10502:SF237">
    <property type="entry name" value="ANNEXIN"/>
    <property type="match status" value="1"/>
</dbReference>
<dbReference type="FunFam" id="1.10.220.10:FF:000002">
    <property type="entry name" value="Annexin"/>
    <property type="match status" value="1"/>
</dbReference>
<keyword evidence="8" id="KW-1185">Reference proteome</keyword>
<organism evidence="7 8">
    <name type="scientific">Zoarces viviparus</name>
    <name type="common">Viviparous eelpout</name>
    <name type="synonym">Blennius viviparus</name>
    <dbReference type="NCBI Taxonomy" id="48416"/>
    <lineage>
        <taxon>Eukaryota</taxon>
        <taxon>Metazoa</taxon>
        <taxon>Chordata</taxon>
        <taxon>Craniata</taxon>
        <taxon>Vertebrata</taxon>
        <taxon>Euteleostomi</taxon>
        <taxon>Actinopterygii</taxon>
        <taxon>Neopterygii</taxon>
        <taxon>Teleostei</taxon>
        <taxon>Neoteleostei</taxon>
        <taxon>Acanthomorphata</taxon>
        <taxon>Eupercaria</taxon>
        <taxon>Perciformes</taxon>
        <taxon>Cottioidei</taxon>
        <taxon>Zoarcales</taxon>
        <taxon>Zoarcidae</taxon>
        <taxon>Zoarcinae</taxon>
        <taxon>Zoarces</taxon>
    </lineage>
</organism>
<dbReference type="EMBL" id="JBCEZU010000078">
    <property type="protein sequence ID" value="KAK9532820.1"/>
    <property type="molecule type" value="Genomic_DNA"/>
</dbReference>
<dbReference type="InterPro" id="IPR018502">
    <property type="entry name" value="Annexin_repeat"/>
</dbReference>
<dbReference type="InterPro" id="IPR018252">
    <property type="entry name" value="Annexin_repeat_CS"/>
</dbReference>
<evidence type="ECO:0000256" key="5">
    <source>
        <dbReference type="ARBA" id="ARBA00023302"/>
    </source>
</evidence>
<dbReference type="GO" id="GO:0005509">
    <property type="term" value="F:calcium ion binding"/>
    <property type="evidence" value="ECO:0007669"/>
    <property type="project" value="InterPro"/>
</dbReference>
<sequence length="347" mass="39573">MSFFKKFFKDVIRKKTDPEDDTVNVKGKPKPKYYGTVAPYPNFNASRDASTLQSAIESKEVDEDVIIAILVKRNSEQRQKIKVVYEASTGKRLDKDLKSVLRSDFEEISLALLMDPIHFDAYLLRKATKGFGTHEDILVEILATRSNQEIREIKRVFKEEYETDLEKVIEDETSGDFTSALLAMLEANKDEGKEVDTNLARKDAEILFEAGENTKGINISAFIDILTKRNAKQLAKMFQHYATVSDVTLPKALDMELKGDIEDCLIDIVKCSWNTPAFFAEKLHLAMKGHGTCDDTLIRVLVSRSEVDLKKIVEEYRAMYDFTLQEDILKDTKGHYEKILLQLCGPH</sequence>
<dbReference type="GO" id="GO:0005634">
    <property type="term" value="C:nucleus"/>
    <property type="evidence" value="ECO:0007669"/>
    <property type="project" value="TreeGrafter"/>
</dbReference>
<dbReference type="GO" id="GO:0005886">
    <property type="term" value="C:plasma membrane"/>
    <property type="evidence" value="ECO:0007669"/>
    <property type="project" value="TreeGrafter"/>
</dbReference>
<gene>
    <name evidence="7" type="ORF">VZT92_010187</name>
</gene>
<dbReference type="GO" id="GO:0012506">
    <property type="term" value="C:vesicle membrane"/>
    <property type="evidence" value="ECO:0007669"/>
    <property type="project" value="TreeGrafter"/>
</dbReference>
<dbReference type="AlphaFoldDB" id="A0AAW1FDT3"/>
<accession>A0AAW1FDT3</accession>
<dbReference type="SUPFAM" id="SSF47874">
    <property type="entry name" value="Annexin"/>
    <property type="match status" value="1"/>
</dbReference>
<keyword evidence="3 6" id="KW-0106">Calcium</keyword>
<dbReference type="GO" id="GO:0071385">
    <property type="term" value="P:cellular response to glucocorticoid stimulus"/>
    <property type="evidence" value="ECO:0007669"/>
    <property type="project" value="TreeGrafter"/>
</dbReference>
<name>A0AAW1FDT3_ZOAVI</name>
<keyword evidence="4 6" id="KW-0041">Annexin</keyword>
<keyword evidence="2 6" id="KW-0677">Repeat</keyword>
<dbReference type="GO" id="GO:0005737">
    <property type="term" value="C:cytoplasm"/>
    <property type="evidence" value="ECO:0007669"/>
    <property type="project" value="TreeGrafter"/>
</dbReference>
<dbReference type="GO" id="GO:0001786">
    <property type="term" value="F:phosphatidylserine binding"/>
    <property type="evidence" value="ECO:0007669"/>
    <property type="project" value="TreeGrafter"/>
</dbReference>
<dbReference type="FunFam" id="1.10.220.10:FF:000003">
    <property type="entry name" value="Annexin"/>
    <property type="match status" value="1"/>
</dbReference>
<evidence type="ECO:0000313" key="7">
    <source>
        <dbReference type="EMBL" id="KAK9532820.1"/>
    </source>
</evidence>
<keyword evidence="5 6" id="KW-0111">Calcium/phospholipid-binding</keyword>
<comment type="similarity">
    <text evidence="1 6">Belongs to the annexin family.</text>
</comment>
<comment type="caution">
    <text evidence="7">The sequence shown here is derived from an EMBL/GenBank/DDBJ whole genome shotgun (WGS) entry which is preliminary data.</text>
</comment>
<evidence type="ECO:0000313" key="8">
    <source>
        <dbReference type="Proteomes" id="UP001488805"/>
    </source>
</evidence>
<dbReference type="PROSITE" id="PS00223">
    <property type="entry name" value="ANNEXIN_1"/>
    <property type="match status" value="2"/>
</dbReference>
<dbReference type="GO" id="GO:0006909">
    <property type="term" value="P:phagocytosis"/>
    <property type="evidence" value="ECO:0007669"/>
    <property type="project" value="TreeGrafter"/>
</dbReference>
<dbReference type="Proteomes" id="UP001488805">
    <property type="component" value="Unassembled WGS sequence"/>
</dbReference>
<dbReference type="FunFam" id="1.10.220.10:FF:000001">
    <property type="entry name" value="Annexin"/>
    <property type="match status" value="1"/>
</dbReference>
<proteinExistence type="inferred from homology"/>
<dbReference type="PROSITE" id="PS51897">
    <property type="entry name" value="ANNEXIN_2"/>
    <property type="match status" value="4"/>
</dbReference>
<evidence type="ECO:0000256" key="1">
    <source>
        <dbReference type="ARBA" id="ARBA00007831"/>
    </source>
</evidence>
<protein>
    <recommendedName>
        <fullName evidence="6">Annexin</fullName>
    </recommendedName>
</protein>
<reference evidence="7 8" key="1">
    <citation type="journal article" date="2024" name="Genome Biol. Evol.">
        <title>Chromosome-level genome assembly of the viviparous eelpout Zoarces viviparus.</title>
        <authorList>
            <person name="Fuhrmann N."/>
            <person name="Brasseur M.V."/>
            <person name="Bakowski C.E."/>
            <person name="Podsiadlowski L."/>
            <person name="Prost S."/>
            <person name="Krehenwinkel H."/>
            <person name="Mayer C."/>
        </authorList>
    </citation>
    <scope>NUCLEOTIDE SEQUENCE [LARGE SCALE GENOMIC DNA]</scope>
    <source>
        <strain evidence="7">NO-MEL_2022_Ind0_liver</strain>
    </source>
</reference>
<dbReference type="PANTHER" id="PTHR10502">
    <property type="entry name" value="ANNEXIN"/>
    <property type="match status" value="1"/>
</dbReference>
<evidence type="ECO:0000256" key="4">
    <source>
        <dbReference type="ARBA" id="ARBA00023216"/>
    </source>
</evidence>
<dbReference type="SMART" id="SM00335">
    <property type="entry name" value="ANX"/>
    <property type="match status" value="4"/>
</dbReference>
<dbReference type="InterPro" id="IPR037104">
    <property type="entry name" value="Annexin_sf"/>
</dbReference>
<dbReference type="InterPro" id="IPR001464">
    <property type="entry name" value="Annexin"/>
</dbReference>